<dbReference type="GO" id="GO:0003677">
    <property type="term" value="F:DNA binding"/>
    <property type="evidence" value="ECO:0007669"/>
    <property type="project" value="InterPro"/>
</dbReference>
<evidence type="ECO:0000313" key="2">
    <source>
        <dbReference type="Proteomes" id="UP000182498"/>
    </source>
</evidence>
<dbReference type="Pfam" id="PF02452">
    <property type="entry name" value="PemK_toxin"/>
    <property type="match status" value="1"/>
</dbReference>
<dbReference type="OMA" id="IYAPDMD"/>
<organism evidence="1 2">
    <name type="scientific">Corynebacterium variabile</name>
    <dbReference type="NCBI Taxonomy" id="1727"/>
    <lineage>
        <taxon>Bacteria</taxon>
        <taxon>Bacillati</taxon>
        <taxon>Actinomycetota</taxon>
        <taxon>Actinomycetes</taxon>
        <taxon>Mycobacteriales</taxon>
        <taxon>Corynebacteriaceae</taxon>
        <taxon>Corynebacterium</taxon>
    </lineage>
</organism>
<accession>A0A110BGN3</accession>
<reference evidence="2" key="1">
    <citation type="submission" date="2015-11" db="EMBL/GenBank/DDBJ databases">
        <authorList>
            <person name="Dugat-Bony E."/>
        </authorList>
    </citation>
    <scope>NUCLEOTIDE SEQUENCE [LARGE SCALE GENOMIC DNA]</scope>
    <source>
        <strain evidence="2">Mu292</strain>
    </source>
</reference>
<dbReference type="EMBL" id="FAUH01000024">
    <property type="protein sequence ID" value="CUU67414.1"/>
    <property type="molecule type" value="Genomic_DNA"/>
</dbReference>
<dbReference type="Proteomes" id="UP000182498">
    <property type="component" value="Unassembled WGS sequence"/>
</dbReference>
<gene>
    <name evidence="1" type="ORF">CVAR292_02776</name>
</gene>
<protein>
    <submittedName>
        <fullName evidence="1">PemK-like protein</fullName>
    </submittedName>
</protein>
<keyword evidence="2" id="KW-1185">Reference proteome</keyword>
<name>A0A110BGN3_9CORY</name>
<dbReference type="InterPro" id="IPR003477">
    <property type="entry name" value="PemK-like"/>
</dbReference>
<dbReference type="OrthoDB" id="5184628at2"/>
<sequence length="187" mass="21253">MVPMTEPARTHSNPVRRARHFIERHFHHRGHLDRGIDELHANLGLSNGPTVEREDRSVTVTVPTGTLARPVIYAPDMDGQVDPGEVVWYGVVRARDAAPEMRACLIIGRNEHTLLGMLISSNPEHRTDDNWIPIGTGLWDPKGNKCWVRIDRVVEIPEARIQRRGVSMPERRYDRIAGALRTEHGWS</sequence>
<evidence type="ECO:0000313" key="1">
    <source>
        <dbReference type="EMBL" id="CUU67414.1"/>
    </source>
</evidence>
<proteinExistence type="predicted"/>
<dbReference type="AlphaFoldDB" id="A0A110BGN3"/>